<dbReference type="Proteomes" id="UP000240880">
    <property type="component" value="Unassembled WGS sequence"/>
</dbReference>
<dbReference type="EMBL" id="NEXC01000106">
    <property type="protein sequence ID" value="PSN82031.1"/>
    <property type="molecule type" value="Genomic_DNA"/>
</dbReference>
<name>A0A2R6A6L9_9ARCH</name>
<reference evidence="1 2" key="1">
    <citation type="submission" date="2017-04" db="EMBL/GenBank/DDBJ databases">
        <title>Novel microbial lineages endemic to geothermal iron-oxide mats fill important gaps in the evolutionary history of Archaea.</title>
        <authorList>
            <person name="Jay Z.J."/>
            <person name="Beam J.P."/>
            <person name="Dlakic M."/>
            <person name="Rusch D.B."/>
            <person name="Kozubal M.A."/>
            <person name="Inskeep W.P."/>
        </authorList>
    </citation>
    <scope>NUCLEOTIDE SEQUENCE [LARGE SCALE GENOMIC DNA]</scope>
    <source>
        <strain evidence="1">OSP_D</strain>
    </source>
</reference>
<evidence type="ECO:0008006" key="3">
    <source>
        <dbReference type="Google" id="ProtNLM"/>
    </source>
</evidence>
<dbReference type="AlphaFoldDB" id="A0A2R6A6L9"/>
<accession>A0A2R6A6L9</accession>
<gene>
    <name evidence="1" type="ORF">B9Q01_09215</name>
</gene>
<organism evidence="1 2">
    <name type="scientific">Candidatus Marsarchaeota G1 archaeon OSP_D</name>
    <dbReference type="NCBI Taxonomy" id="1978155"/>
    <lineage>
        <taxon>Archaea</taxon>
        <taxon>Candidatus Marsarchaeota</taxon>
        <taxon>Candidatus Marsarchaeota group 1</taxon>
    </lineage>
</organism>
<evidence type="ECO:0000313" key="1">
    <source>
        <dbReference type="EMBL" id="PSN82031.1"/>
    </source>
</evidence>
<evidence type="ECO:0000313" key="2">
    <source>
        <dbReference type="Proteomes" id="UP000240880"/>
    </source>
</evidence>
<sequence>RKRFLFKNWLKTKTKLAKEHEHIKDFRRDSLNSGRYLQGVRRFGARALKRSGFDPKRNKKEEGASAVRFLFFRAVLEWEFRKRGKLVLPVPAYNSSRKCFLCGEINENLKESLTVHIAVLLLTATSTLVLKRGGSHRGSLESSARYLLRFGKEARRGDDSGSSTKRGSSQFA</sequence>
<protein>
    <recommendedName>
        <fullName evidence="3">Transposase</fullName>
    </recommendedName>
</protein>
<comment type="caution">
    <text evidence="1">The sequence shown here is derived from an EMBL/GenBank/DDBJ whole genome shotgun (WGS) entry which is preliminary data.</text>
</comment>
<proteinExistence type="predicted"/>
<feature type="non-terminal residue" evidence="1">
    <location>
        <position position="1"/>
    </location>
</feature>